<comment type="caution">
    <text evidence="1">The sequence shown here is derived from an EMBL/GenBank/DDBJ whole genome shotgun (WGS) entry which is preliminary data.</text>
</comment>
<accession>A0A645GIE1</accession>
<reference evidence="1" key="1">
    <citation type="submission" date="2019-08" db="EMBL/GenBank/DDBJ databases">
        <authorList>
            <person name="Kucharzyk K."/>
            <person name="Murdoch R.W."/>
            <person name="Higgins S."/>
            <person name="Loffler F."/>
        </authorList>
    </citation>
    <scope>NUCLEOTIDE SEQUENCE</scope>
</reference>
<sequence>MVEFQCLFQGENVRKKRHLNHTGKADSFEGAAQHTRRDIGGILADEGGRNHGVDRAFGVFNGVEHGQDVSAFRELSRLTAVDAGGASDAQVLVNNHFPRFILA</sequence>
<name>A0A645GIE1_9ZZZZ</name>
<proteinExistence type="predicted"/>
<gene>
    <name evidence="1" type="ORF">SDC9_173398</name>
</gene>
<evidence type="ECO:0000313" key="1">
    <source>
        <dbReference type="EMBL" id="MPN25976.1"/>
    </source>
</evidence>
<organism evidence="1">
    <name type="scientific">bioreactor metagenome</name>
    <dbReference type="NCBI Taxonomy" id="1076179"/>
    <lineage>
        <taxon>unclassified sequences</taxon>
        <taxon>metagenomes</taxon>
        <taxon>ecological metagenomes</taxon>
    </lineage>
</organism>
<dbReference type="EMBL" id="VSSQ01075349">
    <property type="protein sequence ID" value="MPN25976.1"/>
    <property type="molecule type" value="Genomic_DNA"/>
</dbReference>
<dbReference type="AlphaFoldDB" id="A0A645GIE1"/>
<protein>
    <submittedName>
        <fullName evidence="1">Uncharacterized protein</fullName>
    </submittedName>
</protein>